<dbReference type="InterPro" id="IPR004140">
    <property type="entry name" value="Exo70"/>
</dbReference>
<dbReference type="STRING" id="3818.A0A445AD54"/>
<dbReference type="PANTHER" id="PTHR12542:SF180">
    <property type="entry name" value="EXOCYST SUBUNIT EXO70 FAMILY PROTEIN"/>
    <property type="match status" value="1"/>
</dbReference>
<name>A0A445AD54_ARAHY</name>
<protein>
    <recommendedName>
        <fullName evidence="3">Exocyst subunit Exo70 family protein</fullName>
    </recommendedName>
</protein>
<feature type="signal peptide" evidence="4">
    <location>
        <begin position="1"/>
        <end position="17"/>
    </location>
</feature>
<keyword evidence="7" id="KW-1185">Reference proteome</keyword>
<dbReference type="Gene3D" id="1.20.1280.170">
    <property type="entry name" value="Exocyst complex component Exo70"/>
    <property type="match status" value="1"/>
</dbReference>
<comment type="caution">
    <text evidence="6">The sequence shown here is derived from an EMBL/GenBank/DDBJ whole genome shotgun (WGS) entry which is preliminary data.</text>
</comment>
<comment type="function">
    <text evidence="3">Component of the exocyst complex.</text>
</comment>
<evidence type="ECO:0000256" key="3">
    <source>
        <dbReference type="RuleBase" id="RU365026"/>
    </source>
</evidence>
<comment type="similarity">
    <text evidence="1 3">Belongs to the EXO70 family.</text>
</comment>
<keyword evidence="2 3" id="KW-0813">Transport</keyword>
<accession>A0A445AD54</accession>
<evidence type="ECO:0000259" key="5">
    <source>
        <dbReference type="Pfam" id="PF03081"/>
    </source>
</evidence>
<dbReference type="GO" id="GO:0005546">
    <property type="term" value="F:phosphatidylinositol-4,5-bisphosphate binding"/>
    <property type="evidence" value="ECO:0007669"/>
    <property type="project" value="InterPro"/>
</dbReference>
<dbReference type="InterPro" id="IPR016159">
    <property type="entry name" value="Cullin_repeat-like_dom_sf"/>
</dbReference>
<dbReference type="SUPFAM" id="SSF74788">
    <property type="entry name" value="Cullin repeat-like"/>
    <property type="match status" value="1"/>
</dbReference>
<dbReference type="Proteomes" id="UP000289738">
    <property type="component" value="Chromosome B02"/>
</dbReference>
<evidence type="ECO:0000256" key="2">
    <source>
        <dbReference type="ARBA" id="ARBA00022448"/>
    </source>
</evidence>
<keyword evidence="3" id="KW-0653">Protein transport</keyword>
<gene>
    <name evidence="6" type="ORF">Ahy_B02g057873</name>
</gene>
<dbReference type="AlphaFoldDB" id="A0A445AD54"/>
<dbReference type="Pfam" id="PF03081">
    <property type="entry name" value="Exo70_C"/>
    <property type="match status" value="1"/>
</dbReference>
<evidence type="ECO:0000313" key="6">
    <source>
        <dbReference type="EMBL" id="RYR24373.1"/>
    </source>
</evidence>
<dbReference type="GO" id="GO:0006887">
    <property type="term" value="P:exocytosis"/>
    <property type="evidence" value="ECO:0007669"/>
    <property type="project" value="UniProtKB-KW"/>
</dbReference>
<dbReference type="GO" id="GO:0000145">
    <property type="term" value="C:exocyst"/>
    <property type="evidence" value="ECO:0007669"/>
    <property type="project" value="InterPro"/>
</dbReference>
<feature type="chain" id="PRO_5019348221" description="Exocyst subunit Exo70 family protein" evidence="4">
    <location>
        <begin position="18"/>
        <end position="457"/>
    </location>
</feature>
<dbReference type="EMBL" id="SDMP01000012">
    <property type="protein sequence ID" value="RYR24373.1"/>
    <property type="molecule type" value="Genomic_DNA"/>
</dbReference>
<evidence type="ECO:0000256" key="4">
    <source>
        <dbReference type="SAM" id="SignalP"/>
    </source>
</evidence>
<feature type="domain" description="Exocyst complex subunit Exo70 C-terminal" evidence="5">
    <location>
        <begin position="145"/>
        <end position="400"/>
    </location>
</feature>
<dbReference type="InterPro" id="IPR046364">
    <property type="entry name" value="Exo70_C"/>
</dbReference>
<proteinExistence type="inferred from homology"/>
<evidence type="ECO:0000313" key="7">
    <source>
        <dbReference type="Proteomes" id="UP000289738"/>
    </source>
</evidence>
<sequence length="457" mass="54008">MFSFLLIILSSCKEKHADSREEPSIDNITISVPEARMELVSPTSHDLTRLWNLNDKDQEFVRQLRRIFVTYINGWKDRIPELTMESQILTFDRTRREMEFLALPKDGMTSMRQIEMYSRNRREFLKLCKSELRPDRTATQMSTIKKCIKHFTIVFKVLIPNEQVFYHGIFGTSPFIKQCFMEFCSDVKKELVRAVHDEMSELMYSYEVFLTFQAIREFTAMWRALFPEDVSMLADMVELERKLGETTRDYFFREEEVPSEIGTSYSCEVHPITAQAMNRLHSAFKDKKILKSLLQTYPNGEVEILTKRKRLISRYIYWNINKLEASLESSFKKTYVYQLQGVSLMTNIIYIVKKAVEFEFDLSKEEDWAKEQILILERCFNQYYRHDPTELLDYFRQHNAKATGDKMLSMLDILKFVPSAASADVLRVKLIPNCEEFIKRFRALLAGDEETVLIVQM</sequence>
<reference evidence="6 7" key="1">
    <citation type="submission" date="2019-01" db="EMBL/GenBank/DDBJ databases">
        <title>Sequencing of cultivated peanut Arachis hypogaea provides insights into genome evolution and oil improvement.</title>
        <authorList>
            <person name="Chen X."/>
        </authorList>
    </citation>
    <scope>NUCLEOTIDE SEQUENCE [LARGE SCALE GENOMIC DNA]</scope>
    <source>
        <strain evidence="7">cv. Fuhuasheng</strain>
        <tissue evidence="6">Leaves</tissue>
    </source>
</reference>
<evidence type="ECO:0000256" key="1">
    <source>
        <dbReference type="ARBA" id="ARBA00006756"/>
    </source>
</evidence>
<keyword evidence="3" id="KW-0268">Exocytosis</keyword>
<dbReference type="GO" id="GO:0015031">
    <property type="term" value="P:protein transport"/>
    <property type="evidence" value="ECO:0007669"/>
    <property type="project" value="UniProtKB-KW"/>
</dbReference>
<keyword evidence="4" id="KW-0732">Signal</keyword>
<organism evidence="6 7">
    <name type="scientific">Arachis hypogaea</name>
    <name type="common">Peanut</name>
    <dbReference type="NCBI Taxonomy" id="3818"/>
    <lineage>
        <taxon>Eukaryota</taxon>
        <taxon>Viridiplantae</taxon>
        <taxon>Streptophyta</taxon>
        <taxon>Embryophyta</taxon>
        <taxon>Tracheophyta</taxon>
        <taxon>Spermatophyta</taxon>
        <taxon>Magnoliopsida</taxon>
        <taxon>eudicotyledons</taxon>
        <taxon>Gunneridae</taxon>
        <taxon>Pentapetalae</taxon>
        <taxon>rosids</taxon>
        <taxon>fabids</taxon>
        <taxon>Fabales</taxon>
        <taxon>Fabaceae</taxon>
        <taxon>Papilionoideae</taxon>
        <taxon>50 kb inversion clade</taxon>
        <taxon>dalbergioids sensu lato</taxon>
        <taxon>Dalbergieae</taxon>
        <taxon>Pterocarpus clade</taxon>
        <taxon>Arachis</taxon>
    </lineage>
</organism>
<dbReference type="PANTHER" id="PTHR12542">
    <property type="entry name" value="EXOCYST COMPLEX PROTEIN EXO70"/>
    <property type="match status" value="1"/>
</dbReference>